<dbReference type="EMBL" id="MBDL01000008">
    <property type="protein sequence ID" value="ODA13479.1"/>
    <property type="molecule type" value="Genomic_DNA"/>
</dbReference>
<evidence type="ECO:0000313" key="1">
    <source>
        <dbReference type="EMBL" id="ODA13479.1"/>
    </source>
</evidence>
<dbReference type="AlphaFoldDB" id="A0A1C3CXX7"/>
<gene>
    <name evidence="1" type="ORF">BBP83_03560</name>
</gene>
<sequence>MSVWIANKDKYGEYQFDEKLWPSWYTPEDINVGTVQYYRNIIENSNITYYLYSCERLGSKGFEELEIDWLGFCATL</sequence>
<evidence type="ECO:0000313" key="2">
    <source>
        <dbReference type="Proteomes" id="UP000186553"/>
    </source>
</evidence>
<protein>
    <submittedName>
        <fullName evidence="1">Uncharacterized protein</fullName>
    </submittedName>
</protein>
<accession>A0A1C3CXX7</accession>
<organism evidence="1 2">
    <name type="scientific">Acinetobacter celticus</name>
    <dbReference type="NCBI Taxonomy" id="1891224"/>
    <lineage>
        <taxon>Bacteria</taxon>
        <taxon>Pseudomonadati</taxon>
        <taxon>Pseudomonadota</taxon>
        <taxon>Gammaproteobacteria</taxon>
        <taxon>Moraxellales</taxon>
        <taxon>Moraxellaceae</taxon>
        <taxon>Acinetobacter</taxon>
    </lineage>
</organism>
<reference evidence="1 2" key="1">
    <citation type="submission" date="2016-07" db="EMBL/GenBank/DDBJ databases">
        <title>Acinetobacter sp. ANC 4603.</title>
        <authorList>
            <person name="Radolfova-Krizova L."/>
            <person name="Nemec A."/>
        </authorList>
    </citation>
    <scope>NUCLEOTIDE SEQUENCE [LARGE SCALE GENOMIC DNA]</scope>
    <source>
        <strain evidence="1 2">ANC 4603</strain>
    </source>
</reference>
<dbReference type="RefSeq" id="WP_068886241.1">
    <property type="nucleotide sequence ID" value="NZ_CBCRUU010000001.1"/>
</dbReference>
<dbReference type="Proteomes" id="UP000186553">
    <property type="component" value="Unassembled WGS sequence"/>
</dbReference>
<name>A0A1C3CXX7_9GAMM</name>
<proteinExistence type="predicted"/>
<keyword evidence="2" id="KW-1185">Reference proteome</keyword>
<comment type="caution">
    <text evidence="1">The sequence shown here is derived from an EMBL/GenBank/DDBJ whole genome shotgun (WGS) entry which is preliminary data.</text>
</comment>
<dbReference type="OrthoDB" id="9853888at2"/>